<dbReference type="EMBL" id="GBRH01224442">
    <property type="protein sequence ID" value="JAD73453.1"/>
    <property type="molecule type" value="Transcribed_RNA"/>
</dbReference>
<name>A0A0A9CG67_ARUDO</name>
<proteinExistence type="predicted"/>
<organism evidence="1">
    <name type="scientific">Arundo donax</name>
    <name type="common">Giant reed</name>
    <name type="synonym">Donax arundinaceus</name>
    <dbReference type="NCBI Taxonomy" id="35708"/>
    <lineage>
        <taxon>Eukaryota</taxon>
        <taxon>Viridiplantae</taxon>
        <taxon>Streptophyta</taxon>
        <taxon>Embryophyta</taxon>
        <taxon>Tracheophyta</taxon>
        <taxon>Spermatophyta</taxon>
        <taxon>Magnoliopsida</taxon>
        <taxon>Liliopsida</taxon>
        <taxon>Poales</taxon>
        <taxon>Poaceae</taxon>
        <taxon>PACMAD clade</taxon>
        <taxon>Arundinoideae</taxon>
        <taxon>Arundineae</taxon>
        <taxon>Arundo</taxon>
    </lineage>
</organism>
<reference evidence="1" key="2">
    <citation type="journal article" date="2015" name="Data Brief">
        <title>Shoot transcriptome of the giant reed, Arundo donax.</title>
        <authorList>
            <person name="Barrero R.A."/>
            <person name="Guerrero F.D."/>
            <person name="Moolhuijzen P."/>
            <person name="Goolsby J.A."/>
            <person name="Tidwell J."/>
            <person name="Bellgard S.E."/>
            <person name="Bellgard M.I."/>
        </authorList>
    </citation>
    <scope>NUCLEOTIDE SEQUENCE</scope>
    <source>
        <tissue evidence="1">Shoot tissue taken approximately 20 cm above the soil surface</tissue>
    </source>
</reference>
<sequence length="13" mass="1492">MLPDSEDLQLFLA</sequence>
<evidence type="ECO:0000313" key="1">
    <source>
        <dbReference type="EMBL" id="JAD73453.1"/>
    </source>
</evidence>
<accession>A0A0A9CG67</accession>
<reference evidence="1" key="1">
    <citation type="submission" date="2014-09" db="EMBL/GenBank/DDBJ databases">
        <authorList>
            <person name="Magalhaes I.L.F."/>
            <person name="Oliveira U."/>
            <person name="Santos F.R."/>
            <person name="Vidigal T.H.D.A."/>
            <person name="Brescovit A.D."/>
            <person name="Santos A.J."/>
        </authorList>
    </citation>
    <scope>NUCLEOTIDE SEQUENCE</scope>
    <source>
        <tissue evidence="1">Shoot tissue taken approximately 20 cm above the soil surface</tissue>
    </source>
</reference>
<protein>
    <submittedName>
        <fullName evidence="1">Uncharacterized protein</fullName>
    </submittedName>
</protein>